<dbReference type="AlphaFoldDB" id="A0A2T8F743"/>
<dbReference type="GO" id="GO:0010181">
    <property type="term" value="F:FMN binding"/>
    <property type="evidence" value="ECO:0007669"/>
    <property type="project" value="TreeGrafter"/>
</dbReference>
<gene>
    <name evidence="2" type="ORF">DDE18_18295</name>
</gene>
<dbReference type="Pfam" id="PF03358">
    <property type="entry name" value="FMN_red"/>
    <property type="match status" value="1"/>
</dbReference>
<evidence type="ECO:0000313" key="3">
    <source>
        <dbReference type="Proteomes" id="UP000246018"/>
    </source>
</evidence>
<dbReference type="InterPro" id="IPR005025">
    <property type="entry name" value="FMN_Rdtase-like_dom"/>
</dbReference>
<dbReference type="GO" id="GO:0005829">
    <property type="term" value="C:cytosol"/>
    <property type="evidence" value="ECO:0007669"/>
    <property type="project" value="TreeGrafter"/>
</dbReference>
<accession>A0A2T8F743</accession>
<feature type="domain" description="NADPH-dependent FMN reductase-like" evidence="1">
    <location>
        <begin position="13"/>
        <end position="157"/>
    </location>
</feature>
<organism evidence="2 3">
    <name type="scientific">Nocardioides gansuensis</name>
    <dbReference type="NCBI Taxonomy" id="2138300"/>
    <lineage>
        <taxon>Bacteria</taxon>
        <taxon>Bacillati</taxon>
        <taxon>Actinomycetota</taxon>
        <taxon>Actinomycetes</taxon>
        <taxon>Propionibacteriales</taxon>
        <taxon>Nocardioidaceae</taxon>
        <taxon>Nocardioides</taxon>
    </lineage>
</organism>
<dbReference type="Gene3D" id="3.40.50.360">
    <property type="match status" value="1"/>
</dbReference>
<dbReference type="InterPro" id="IPR029039">
    <property type="entry name" value="Flavoprotein-like_sf"/>
</dbReference>
<dbReference type="RefSeq" id="WP_116573769.1">
    <property type="nucleotide sequence ID" value="NZ_QDGZ01000008.1"/>
</dbReference>
<reference evidence="2 3" key="1">
    <citation type="submission" date="2018-04" db="EMBL/GenBank/DDBJ databases">
        <title>Genome of Nocardioides gansuensis WSJ-1.</title>
        <authorList>
            <person name="Wu S."/>
            <person name="Wang G."/>
        </authorList>
    </citation>
    <scope>NUCLEOTIDE SEQUENCE [LARGE SCALE GENOMIC DNA]</scope>
    <source>
        <strain evidence="2 3">WSJ-1</strain>
    </source>
</reference>
<proteinExistence type="predicted"/>
<dbReference type="PANTHER" id="PTHR30543">
    <property type="entry name" value="CHROMATE REDUCTASE"/>
    <property type="match status" value="1"/>
</dbReference>
<dbReference type="InterPro" id="IPR050712">
    <property type="entry name" value="NAD(P)H-dep_reductase"/>
</dbReference>
<dbReference type="EMBL" id="QDGZ01000008">
    <property type="protein sequence ID" value="PVG81487.1"/>
    <property type="molecule type" value="Genomic_DNA"/>
</dbReference>
<name>A0A2T8F743_9ACTN</name>
<evidence type="ECO:0000313" key="2">
    <source>
        <dbReference type="EMBL" id="PVG81487.1"/>
    </source>
</evidence>
<evidence type="ECO:0000259" key="1">
    <source>
        <dbReference type="Pfam" id="PF03358"/>
    </source>
</evidence>
<protein>
    <submittedName>
        <fullName evidence="2">FMN reductase</fullName>
    </submittedName>
</protein>
<dbReference type="SUPFAM" id="SSF52218">
    <property type="entry name" value="Flavoproteins"/>
    <property type="match status" value="1"/>
</dbReference>
<comment type="caution">
    <text evidence="2">The sequence shown here is derived from an EMBL/GenBank/DDBJ whole genome shotgun (WGS) entry which is preliminary data.</text>
</comment>
<dbReference type="GO" id="GO:0016491">
    <property type="term" value="F:oxidoreductase activity"/>
    <property type="evidence" value="ECO:0007669"/>
    <property type="project" value="InterPro"/>
</dbReference>
<keyword evidence="3" id="KW-1185">Reference proteome</keyword>
<sequence>MTETPVTQTPSETRVLALVGSLRAGSLNRRLAEVVRDQAPAGVTVEIAEGLDALPFYNEDLDGDAAPEAVRAFRDQVAAADRILVLTPEYNGTMPAVLNNAIDWASRPFGEGAIKGKVLGVVGTAVGQYGGQWAHEDARKSAKVAGANVADSVALSHAYAWGSDPTTDPETVQAFVDSLGKLVAHESVA</sequence>
<dbReference type="PANTHER" id="PTHR30543:SF21">
    <property type="entry name" value="NAD(P)H-DEPENDENT FMN REDUCTASE LOT6"/>
    <property type="match status" value="1"/>
</dbReference>
<dbReference type="OrthoDB" id="9812295at2"/>
<dbReference type="Proteomes" id="UP000246018">
    <property type="component" value="Unassembled WGS sequence"/>
</dbReference>